<keyword evidence="3" id="KW-1185">Reference proteome</keyword>
<organism evidence="2 3">
    <name type="scientific">Brenthis ino</name>
    <name type="common">lesser marbled fritillary</name>
    <dbReference type="NCBI Taxonomy" id="405034"/>
    <lineage>
        <taxon>Eukaryota</taxon>
        <taxon>Metazoa</taxon>
        <taxon>Ecdysozoa</taxon>
        <taxon>Arthropoda</taxon>
        <taxon>Hexapoda</taxon>
        <taxon>Insecta</taxon>
        <taxon>Pterygota</taxon>
        <taxon>Neoptera</taxon>
        <taxon>Endopterygota</taxon>
        <taxon>Lepidoptera</taxon>
        <taxon>Glossata</taxon>
        <taxon>Ditrysia</taxon>
        <taxon>Papilionoidea</taxon>
        <taxon>Nymphalidae</taxon>
        <taxon>Heliconiinae</taxon>
        <taxon>Argynnini</taxon>
        <taxon>Brenthis</taxon>
    </lineage>
</organism>
<gene>
    <name evidence="2" type="ORF">BINO364_LOCUS13764</name>
</gene>
<dbReference type="AlphaFoldDB" id="A0A8J9YDM9"/>
<evidence type="ECO:0000256" key="1">
    <source>
        <dbReference type="SAM" id="MobiDB-lite"/>
    </source>
</evidence>
<evidence type="ECO:0000313" key="2">
    <source>
        <dbReference type="EMBL" id="CAH0728559.1"/>
    </source>
</evidence>
<name>A0A8J9YDM9_9NEOP</name>
<reference evidence="2" key="1">
    <citation type="submission" date="2021-12" db="EMBL/GenBank/DDBJ databases">
        <authorList>
            <person name="Martin H S."/>
        </authorList>
    </citation>
    <scope>NUCLEOTIDE SEQUENCE</scope>
</reference>
<dbReference type="Proteomes" id="UP000838878">
    <property type="component" value="Chromosome 7"/>
</dbReference>
<accession>A0A8J9YDM9</accession>
<feature type="compositionally biased region" description="Basic and acidic residues" evidence="1">
    <location>
        <begin position="1"/>
        <end position="11"/>
    </location>
</feature>
<dbReference type="EMBL" id="OV170227">
    <property type="protein sequence ID" value="CAH0728559.1"/>
    <property type="molecule type" value="Genomic_DNA"/>
</dbReference>
<proteinExistence type="predicted"/>
<sequence length="139" mass="15701">MSSRRQTKECFCHAAPPSRRESCPWRRTAAGVGPAADRYRSRSRPTSPPRRPFAYLDASGSCVHNPPPTTQDRYTPADYRLQSKLHWYVHAICARSRPELRLGLSARQIALISDLAPYLAQPIRVHCTSNLSLGPRTQF</sequence>
<feature type="non-terminal residue" evidence="2">
    <location>
        <position position="139"/>
    </location>
</feature>
<evidence type="ECO:0000313" key="3">
    <source>
        <dbReference type="Proteomes" id="UP000838878"/>
    </source>
</evidence>
<protein>
    <submittedName>
        <fullName evidence="2">Uncharacterized protein</fullName>
    </submittedName>
</protein>
<feature type="region of interest" description="Disordered" evidence="1">
    <location>
        <begin position="1"/>
        <end position="52"/>
    </location>
</feature>
<dbReference type="OrthoDB" id="7484447at2759"/>